<dbReference type="Gene3D" id="1.25.40.10">
    <property type="entry name" value="Tetratricopeptide repeat domain"/>
    <property type="match status" value="1"/>
</dbReference>
<gene>
    <name evidence="1" type="ORF">THAOC_18380</name>
</gene>
<keyword evidence="2" id="KW-1185">Reference proteome</keyword>
<dbReference type="SUPFAM" id="SSF81901">
    <property type="entry name" value="HCP-like"/>
    <property type="match status" value="1"/>
</dbReference>
<reference evidence="1 2" key="1">
    <citation type="journal article" date="2012" name="Genome Biol.">
        <title>Genome and low-iron response of an oceanic diatom adapted to chronic iron limitation.</title>
        <authorList>
            <person name="Lommer M."/>
            <person name="Specht M."/>
            <person name="Roy A.S."/>
            <person name="Kraemer L."/>
            <person name="Andreson R."/>
            <person name="Gutowska M.A."/>
            <person name="Wolf J."/>
            <person name="Bergner S.V."/>
            <person name="Schilhabel M.B."/>
            <person name="Klostermeier U.C."/>
            <person name="Beiko R.G."/>
            <person name="Rosenstiel P."/>
            <person name="Hippler M."/>
            <person name="Laroche J."/>
        </authorList>
    </citation>
    <scope>NUCLEOTIDE SEQUENCE [LARGE SCALE GENOMIC DNA]</scope>
    <source>
        <strain evidence="1 2">CCMP1005</strain>
    </source>
</reference>
<evidence type="ECO:0000313" key="1">
    <source>
        <dbReference type="EMBL" id="EJK61176.1"/>
    </source>
</evidence>
<evidence type="ECO:0000313" key="2">
    <source>
        <dbReference type="Proteomes" id="UP000266841"/>
    </source>
</evidence>
<comment type="caution">
    <text evidence="1">The sequence shown here is derived from an EMBL/GenBank/DDBJ whole genome shotgun (WGS) entry which is preliminary data.</text>
</comment>
<dbReference type="InterPro" id="IPR011990">
    <property type="entry name" value="TPR-like_helical_dom_sf"/>
</dbReference>
<proteinExistence type="predicted"/>
<sequence>MQGCVLARHNLGCIESQKGNYGRAVRHFLISAKMGYRDSVDRIKSMLVGDGATKEQYAEALKGYQVAVEEMKSHDRSEAAAFIVAHSDGA</sequence>
<name>K0SJM7_THAOC</name>
<organism evidence="1 2">
    <name type="scientific">Thalassiosira oceanica</name>
    <name type="common">Marine diatom</name>
    <dbReference type="NCBI Taxonomy" id="159749"/>
    <lineage>
        <taxon>Eukaryota</taxon>
        <taxon>Sar</taxon>
        <taxon>Stramenopiles</taxon>
        <taxon>Ochrophyta</taxon>
        <taxon>Bacillariophyta</taxon>
        <taxon>Coscinodiscophyceae</taxon>
        <taxon>Thalassiosirophycidae</taxon>
        <taxon>Thalassiosirales</taxon>
        <taxon>Thalassiosiraceae</taxon>
        <taxon>Thalassiosira</taxon>
    </lineage>
</organism>
<dbReference type="EMBL" id="AGNL01020329">
    <property type="protein sequence ID" value="EJK61176.1"/>
    <property type="molecule type" value="Genomic_DNA"/>
</dbReference>
<protein>
    <submittedName>
        <fullName evidence="1">Uncharacterized protein</fullName>
    </submittedName>
</protein>
<accession>K0SJM7</accession>
<dbReference type="AlphaFoldDB" id="K0SJM7"/>
<dbReference type="Proteomes" id="UP000266841">
    <property type="component" value="Unassembled WGS sequence"/>
</dbReference>